<organism evidence="1 2">
    <name type="scientific">Botryotinia narcissicola</name>
    <dbReference type="NCBI Taxonomy" id="278944"/>
    <lineage>
        <taxon>Eukaryota</taxon>
        <taxon>Fungi</taxon>
        <taxon>Dikarya</taxon>
        <taxon>Ascomycota</taxon>
        <taxon>Pezizomycotina</taxon>
        <taxon>Leotiomycetes</taxon>
        <taxon>Helotiales</taxon>
        <taxon>Sclerotiniaceae</taxon>
        <taxon>Botryotinia</taxon>
    </lineage>
</organism>
<dbReference type="Proteomes" id="UP000297452">
    <property type="component" value="Unassembled WGS sequence"/>
</dbReference>
<gene>
    <name evidence="1" type="ORF">BOTNAR_0326g00080</name>
</gene>
<evidence type="ECO:0000313" key="2">
    <source>
        <dbReference type="Proteomes" id="UP000297452"/>
    </source>
</evidence>
<sequence>MLDGALCMALNWSDIVKLRILKLTVGEAVGGYTTQSQQYKRRLRPTALFSGCKFQEPRNFHTAIPAHHAAHNTLDELKLRPPD</sequence>
<dbReference type="EMBL" id="PQXJ01000326">
    <property type="protein sequence ID" value="TGO52375.1"/>
    <property type="molecule type" value="Genomic_DNA"/>
</dbReference>
<dbReference type="AlphaFoldDB" id="A0A4Z1HTY2"/>
<evidence type="ECO:0000313" key="1">
    <source>
        <dbReference type="EMBL" id="TGO52375.1"/>
    </source>
</evidence>
<proteinExistence type="predicted"/>
<protein>
    <submittedName>
        <fullName evidence="1">Uncharacterized protein</fullName>
    </submittedName>
</protein>
<accession>A0A4Z1HTY2</accession>
<comment type="caution">
    <text evidence="1">The sequence shown here is derived from an EMBL/GenBank/DDBJ whole genome shotgun (WGS) entry which is preliminary data.</text>
</comment>
<keyword evidence="2" id="KW-1185">Reference proteome</keyword>
<reference evidence="1 2" key="1">
    <citation type="submission" date="2017-12" db="EMBL/GenBank/DDBJ databases">
        <title>Comparative genomics of Botrytis spp.</title>
        <authorList>
            <person name="Valero-Jimenez C.A."/>
            <person name="Tapia P."/>
            <person name="Veloso J."/>
            <person name="Silva-Moreno E."/>
            <person name="Staats M."/>
            <person name="Valdes J.H."/>
            <person name="Van Kan J.A.L."/>
        </authorList>
    </citation>
    <scope>NUCLEOTIDE SEQUENCE [LARGE SCALE GENOMIC DNA]</scope>
    <source>
        <strain evidence="1 2">MUCL2120</strain>
    </source>
</reference>
<name>A0A4Z1HTY2_9HELO</name>